<keyword evidence="3" id="KW-1185">Reference proteome</keyword>
<dbReference type="InterPro" id="IPR024787">
    <property type="entry name" value="EcsC"/>
</dbReference>
<evidence type="ECO:0000313" key="3">
    <source>
        <dbReference type="Proteomes" id="UP000740605"/>
    </source>
</evidence>
<sequence length="351" mass="37064">MSEYEQKAYSALTASPGDSHSLIPQWARERAANISASVRAGASRIPGNETVAEAYARAAASLIDFTSGNGVKSVSLKASVKRHQKAGNDVQTGEDFRGLDLSACDAMLPQRKRVHELSAIAEGAASSLLITGATVSTTVSGGATAAVVVGTVAADSVIVMAGIGRIVGEVAISYGYDPTLPEEELFAAQVIGLGMAVGSGAKTAALASLSRLTQDMMRRATWTQLNQHLLVEIVNRAFASLGLKLTQKKLAQIVPIAGVAISAGVNLQLVQRMHSAATHAYRLRFLTEKYFLGEPTPREDEWLAAKRDEEDVLDVEVMLSEALDKNSSELAAGTDMRDDQPEAPGNRNSTA</sequence>
<dbReference type="PANTHER" id="PTHR41260:SF1">
    <property type="entry name" value="PROTEIN ECSC"/>
    <property type="match status" value="1"/>
</dbReference>
<gene>
    <name evidence="2" type="ORF">J0P97_05175</name>
</gene>
<reference evidence="2 3" key="1">
    <citation type="submission" date="2021-03" db="EMBL/GenBank/DDBJ databases">
        <title>Microbacterium pauli sp. nov., isolated from microfiltered milk.</title>
        <authorList>
            <person name="Bellassi P."/>
            <person name="Fontana A."/>
            <person name="Callegari M.L."/>
            <person name="Lorenzo M."/>
            <person name="Cappa F."/>
        </authorList>
    </citation>
    <scope>NUCLEOTIDE SEQUENCE [LARGE SCALE GENOMIC DNA]</scope>
    <source>
        <strain evidence="2 3">DSM 18909</strain>
    </source>
</reference>
<dbReference type="Proteomes" id="UP000740605">
    <property type="component" value="Unassembled WGS sequence"/>
</dbReference>
<dbReference type="RefSeq" id="WP_215486722.1">
    <property type="nucleotide sequence ID" value="NZ_BAAAPJ010000002.1"/>
</dbReference>
<dbReference type="Pfam" id="PF12787">
    <property type="entry name" value="EcsC"/>
    <property type="match status" value="1"/>
</dbReference>
<evidence type="ECO:0000256" key="1">
    <source>
        <dbReference type="SAM" id="MobiDB-lite"/>
    </source>
</evidence>
<proteinExistence type="predicted"/>
<dbReference type="EMBL" id="JAFLHG010000004">
    <property type="protein sequence ID" value="MBT8797459.1"/>
    <property type="molecule type" value="Genomic_DNA"/>
</dbReference>
<organism evidence="2 3">
    <name type="scientific">Microbacterium flavum</name>
    <dbReference type="NCBI Taxonomy" id="415216"/>
    <lineage>
        <taxon>Bacteria</taxon>
        <taxon>Bacillati</taxon>
        <taxon>Actinomycetota</taxon>
        <taxon>Actinomycetes</taxon>
        <taxon>Micrococcales</taxon>
        <taxon>Microbacteriaceae</taxon>
        <taxon>Microbacterium</taxon>
    </lineage>
</organism>
<comment type="caution">
    <text evidence="2">The sequence shown here is derived from an EMBL/GenBank/DDBJ whole genome shotgun (WGS) entry which is preliminary data.</text>
</comment>
<feature type="region of interest" description="Disordered" evidence="1">
    <location>
        <begin position="324"/>
        <end position="351"/>
    </location>
</feature>
<protein>
    <submittedName>
        <fullName evidence="2">EcsC family protein</fullName>
    </submittedName>
</protein>
<name>A0ABS5XSG4_9MICO</name>
<accession>A0ABS5XSG4</accession>
<evidence type="ECO:0000313" key="2">
    <source>
        <dbReference type="EMBL" id="MBT8797459.1"/>
    </source>
</evidence>
<dbReference type="PANTHER" id="PTHR41260">
    <property type="entry name" value="PROTEIN ECSC"/>
    <property type="match status" value="1"/>
</dbReference>